<sequence length="155" mass="16498">MLSLQCSRLQTHRCFRGTTSCTAGVQGPSGGPRWVRQALEWSSLVAPLSATEPEEPEEHGAAHHGDSGMAQPSQGGPLPLGKWWCRSRSEDSEALEGEVEQGRVAAGGGGVRGEMRVGRGGEDWGYEGRSHWEYQRAGQAGSADHPASGMANDSR</sequence>
<comment type="caution">
    <text evidence="2">The sequence shown here is derived from an EMBL/GenBank/DDBJ whole genome shotgun (WGS) entry which is preliminary data.</text>
</comment>
<feature type="region of interest" description="Disordered" evidence="1">
    <location>
        <begin position="135"/>
        <end position="155"/>
    </location>
</feature>
<name>A0A9N7VJZ6_PLEPL</name>
<reference evidence="2" key="1">
    <citation type="submission" date="2020-03" db="EMBL/GenBank/DDBJ databases">
        <authorList>
            <person name="Weist P."/>
        </authorList>
    </citation>
    <scope>NUCLEOTIDE SEQUENCE</scope>
</reference>
<keyword evidence="3" id="KW-1185">Reference proteome</keyword>
<evidence type="ECO:0000313" key="3">
    <source>
        <dbReference type="Proteomes" id="UP001153269"/>
    </source>
</evidence>
<feature type="region of interest" description="Disordered" evidence="1">
    <location>
        <begin position="47"/>
        <end position="117"/>
    </location>
</feature>
<proteinExistence type="predicted"/>
<dbReference type="EMBL" id="CADEAL010004060">
    <property type="protein sequence ID" value="CAB1450608.1"/>
    <property type="molecule type" value="Genomic_DNA"/>
</dbReference>
<organism evidence="2 3">
    <name type="scientific">Pleuronectes platessa</name>
    <name type="common">European plaice</name>
    <dbReference type="NCBI Taxonomy" id="8262"/>
    <lineage>
        <taxon>Eukaryota</taxon>
        <taxon>Metazoa</taxon>
        <taxon>Chordata</taxon>
        <taxon>Craniata</taxon>
        <taxon>Vertebrata</taxon>
        <taxon>Euteleostomi</taxon>
        <taxon>Actinopterygii</taxon>
        <taxon>Neopterygii</taxon>
        <taxon>Teleostei</taxon>
        <taxon>Neoteleostei</taxon>
        <taxon>Acanthomorphata</taxon>
        <taxon>Carangaria</taxon>
        <taxon>Pleuronectiformes</taxon>
        <taxon>Pleuronectoidei</taxon>
        <taxon>Pleuronectidae</taxon>
        <taxon>Pleuronectes</taxon>
    </lineage>
</organism>
<protein>
    <submittedName>
        <fullName evidence="2">Uncharacterized protein</fullName>
    </submittedName>
</protein>
<evidence type="ECO:0000313" key="2">
    <source>
        <dbReference type="EMBL" id="CAB1450608.1"/>
    </source>
</evidence>
<dbReference type="AlphaFoldDB" id="A0A9N7VJZ6"/>
<gene>
    <name evidence="2" type="ORF">PLEPLA_LOCUS38300</name>
</gene>
<evidence type="ECO:0000256" key="1">
    <source>
        <dbReference type="SAM" id="MobiDB-lite"/>
    </source>
</evidence>
<dbReference type="Proteomes" id="UP001153269">
    <property type="component" value="Unassembled WGS sequence"/>
</dbReference>
<accession>A0A9N7VJZ6</accession>